<dbReference type="EMBL" id="VDFC01000058">
    <property type="protein sequence ID" value="KAA0927022.1"/>
    <property type="molecule type" value="Genomic_DNA"/>
</dbReference>
<organism evidence="3 4">
    <name type="scientific">Streptomyces apricus</name>
    <dbReference type="NCBI Taxonomy" id="1828112"/>
    <lineage>
        <taxon>Bacteria</taxon>
        <taxon>Bacillati</taxon>
        <taxon>Actinomycetota</taxon>
        <taxon>Actinomycetes</taxon>
        <taxon>Kitasatosporales</taxon>
        <taxon>Streptomycetaceae</taxon>
        <taxon>Streptomyces</taxon>
    </lineage>
</organism>
<feature type="signal peptide" evidence="2">
    <location>
        <begin position="1"/>
        <end position="22"/>
    </location>
</feature>
<dbReference type="Proteomes" id="UP000324965">
    <property type="component" value="Unassembled WGS sequence"/>
</dbReference>
<proteinExistence type="predicted"/>
<feature type="chain" id="PRO_5022772882" description="Lipoprotein" evidence="2">
    <location>
        <begin position="23"/>
        <end position="304"/>
    </location>
</feature>
<evidence type="ECO:0000256" key="1">
    <source>
        <dbReference type="SAM" id="MobiDB-lite"/>
    </source>
</evidence>
<sequence>MPRWTLLLLTATVLTATLTGCADGTSSAPDAGPGAGTGRRVSDDQEQTLHLAEQLLLKECMEKRGYKYWVEERQAADGASRFPYVVDDPAWAARHGYGTDLDREQQQKAARDPNQQYFRSTPADRAPALLSAVNGPKAEGLSVRLPNGIQVTHSDRGCVAEAQRALYKDLSAWFRATRITTSLGGMRVAMVLSDKRYLAAVKPWAHCMKAKGYAYPSPAEARAAATRPDKVWLHAKEVRLASAEAACAGSGSTSGSGDLSTVAKSLDAEYRAELRRRYPGPTADLERLKREALPRARTIVARGD</sequence>
<gene>
    <name evidence="3" type="ORF">FGF04_31800</name>
</gene>
<evidence type="ECO:0000313" key="3">
    <source>
        <dbReference type="EMBL" id="KAA0927022.1"/>
    </source>
</evidence>
<dbReference type="OrthoDB" id="4053327at2"/>
<reference evidence="3 4" key="1">
    <citation type="submission" date="2019-05" db="EMBL/GenBank/DDBJ databases">
        <authorList>
            <person name="Hariharan J."/>
            <person name="Choudoir M.J."/>
            <person name="Diebold P."/>
            <person name="Panke-Buisse K."/>
            <person name="Buckley D.H."/>
        </authorList>
    </citation>
    <scope>NUCLEOTIDE SEQUENCE [LARGE SCALE GENOMIC DNA]</scope>
    <source>
        <strain evidence="3 4">SUN51</strain>
    </source>
</reference>
<feature type="region of interest" description="Disordered" evidence="1">
    <location>
        <begin position="20"/>
        <end position="45"/>
    </location>
</feature>
<evidence type="ECO:0000313" key="4">
    <source>
        <dbReference type="Proteomes" id="UP000324965"/>
    </source>
</evidence>
<keyword evidence="2" id="KW-0732">Signal</keyword>
<accession>A0A5B0ADS1</accession>
<dbReference type="PROSITE" id="PS51257">
    <property type="entry name" value="PROKAR_LIPOPROTEIN"/>
    <property type="match status" value="1"/>
</dbReference>
<comment type="caution">
    <text evidence="3">The sequence shown here is derived from an EMBL/GenBank/DDBJ whole genome shotgun (WGS) entry which is preliminary data.</text>
</comment>
<evidence type="ECO:0000256" key="2">
    <source>
        <dbReference type="SAM" id="SignalP"/>
    </source>
</evidence>
<keyword evidence="4" id="KW-1185">Reference proteome</keyword>
<protein>
    <recommendedName>
        <fullName evidence="5">Lipoprotein</fullName>
    </recommendedName>
</protein>
<dbReference type="RefSeq" id="WP_149514837.1">
    <property type="nucleotide sequence ID" value="NZ_VDFC01000058.1"/>
</dbReference>
<name>A0A5B0ADS1_9ACTN</name>
<evidence type="ECO:0008006" key="5">
    <source>
        <dbReference type="Google" id="ProtNLM"/>
    </source>
</evidence>
<dbReference type="AlphaFoldDB" id="A0A5B0ADS1"/>